<evidence type="ECO:0000256" key="1">
    <source>
        <dbReference type="PIRSR" id="PIRSR607822-1"/>
    </source>
</evidence>
<feature type="binding site" evidence="1">
    <location>
        <position position="316"/>
    </location>
    <ligand>
        <name>Zn(2+)</name>
        <dbReference type="ChEBI" id="CHEBI:29105"/>
    </ligand>
</feature>
<evidence type="ECO:0000313" key="3">
    <source>
        <dbReference type="Proteomes" id="UP001183629"/>
    </source>
</evidence>
<dbReference type="Proteomes" id="UP001183629">
    <property type="component" value="Unassembled WGS sequence"/>
</dbReference>
<dbReference type="SMART" id="SM01260">
    <property type="entry name" value="LANC_like"/>
    <property type="match status" value="1"/>
</dbReference>
<evidence type="ECO:0000313" key="2">
    <source>
        <dbReference type="EMBL" id="MDR7322668.1"/>
    </source>
</evidence>
<evidence type="ECO:0008006" key="4">
    <source>
        <dbReference type="Google" id="ProtNLM"/>
    </source>
</evidence>
<keyword evidence="1" id="KW-0479">Metal-binding</keyword>
<dbReference type="PRINTS" id="PR01950">
    <property type="entry name" value="LANCSUPER"/>
</dbReference>
<proteinExistence type="predicted"/>
<dbReference type="CDD" id="cd04793">
    <property type="entry name" value="LanC"/>
    <property type="match status" value="1"/>
</dbReference>
<dbReference type="EMBL" id="JAVDYC010000001">
    <property type="protein sequence ID" value="MDR7322668.1"/>
    <property type="molecule type" value="Genomic_DNA"/>
</dbReference>
<dbReference type="Pfam" id="PF05147">
    <property type="entry name" value="LANC_like"/>
    <property type="match status" value="1"/>
</dbReference>
<dbReference type="PRINTS" id="PR01955">
    <property type="entry name" value="LANCFRANKIA"/>
</dbReference>
<name>A0AAE3ZMI5_9ACTN</name>
<dbReference type="InterPro" id="IPR007822">
    <property type="entry name" value="LANC-like"/>
</dbReference>
<dbReference type="SUPFAM" id="SSF158745">
    <property type="entry name" value="LanC-like"/>
    <property type="match status" value="1"/>
</dbReference>
<dbReference type="GO" id="GO:0031179">
    <property type="term" value="P:peptide modification"/>
    <property type="evidence" value="ECO:0007669"/>
    <property type="project" value="InterPro"/>
</dbReference>
<feature type="binding site" evidence="1">
    <location>
        <position position="267"/>
    </location>
    <ligand>
        <name>Zn(2+)</name>
        <dbReference type="ChEBI" id="CHEBI:29105"/>
    </ligand>
</feature>
<feature type="binding site" evidence="1">
    <location>
        <position position="315"/>
    </location>
    <ligand>
        <name>Zn(2+)</name>
        <dbReference type="ChEBI" id="CHEBI:29105"/>
    </ligand>
</feature>
<dbReference type="GO" id="GO:0046872">
    <property type="term" value="F:metal ion binding"/>
    <property type="evidence" value="ECO:0007669"/>
    <property type="project" value="UniProtKB-KW"/>
</dbReference>
<gene>
    <name evidence="2" type="ORF">J2S44_002918</name>
</gene>
<keyword evidence="3" id="KW-1185">Reference proteome</keyword>
<reference evidence="2 3" key="1">
    <citation type="submission" date="2023-07" db="EMBL/GenBank/DDBJ databases">
        <title>Sequencing the genomes of 1000 actinobacteria strains.</title>
        <authorList>
            <person name="Klenk H.-P."/>
        </authorList>
    </citation>
    <scope>NUCLEOTIDE SEQUENCE [LARGE SCALE GENOMIC DNA]</scope>
    <source>
        <strain evidence="2 3">DSM 44711</strain>
    </source>
</reference>
<dbReference type="AlphaFoldDB" id="A0AAE3ZMI5"/>
<organism evidence="2 3">
    <name type="scientific">Catenuloplanes niger</name>
    <dbReference type="NCBI Taxonomy" id="587534"/>
    <lineage>
        <taxon>Bacteria</taxon>
        <taxon>Bacillati</taxon>
        <taxon>Actinomycetota</taxon>
        <taxon>Actinomycetes</taxon>
        <taxon>Micromonosporales</taxon>
        <taxon>Micromonosporaceae</taxon>
        <taxon>Catenuloplanes</taxon>
    </lineage>
</organism>
<dbReference type="Gene3D" id="1.50.10.20">
    <property type="match status" value="1"/>
</dbReference>
<comment type="caution">
    <text evidence="2">The sequence shown here is derived from an EMBL/GenBank/DDBJ whole genome shotgun (WGS) entry which is preliminary data.</text>
</comment>
<dbReference type="InterPro" id="IPR033889">
    <property type="entry name" value="LanC"/>
</dbReference>
<accession>A0AAE3ZMI5</accession>
<keyword evidence="1" id="KW-0862">Zinc</keyword>
<dbReference type="RefSeq" id="WP_310413403.1">
    <property type="nucleotide sequence ID" value="NZ_JAVDYC010000001.1"/>
</dbReference>
<protein>
    <recommendedName>
        <fullName evidence="4">Lanthionine synthetase</fullName>
    </recommendedName>
</protein>
<sequence length="393" mass="41755">MIKNSDVPAVDLDTPAAIRQSLADGPAGLALLQLVRAHAGTGTWADARAGVHAVATGPVDAGPHAGLYYGAPTIGLLLHCAAQADDRYRHAAMNLDPYLLRLTRARLTTARARIAHGAAATHREYDLFHGLTGIGALLLHRAPGSDEFADLLRYLTQMALPRTRAQDPLPGWWVTHDPDPTLPTPGGHANLGMAHGAAGILALLALAMHHGHIVDGHAEAINDLTSWFARWQQTDTNGTTWWPQWLTFDELRTGRISAVAPGRPSWCYGTPGIARALQLAAITTRNRALHTIAEQALTDCLTDRHLGRLTDLGLCHGLAGLTLTMHRAAADSDHPTLAQHLPVLTSALHSTIERAPAAPNTGLLTGNAGILLAAETIRHGAASIGWDTCLLIT</sequence>